<dbReference type="Gene3D" id="3.40.50.720">
    <property type="entry name" value="NAD(P)-binding Rossmann-like Domain"/>
    <property type="match status" value="1"/>
</dbReference>
<organism evidence="1 2">
    <name type="scientific">Purpureocillium lilacinum</name>
    <name type="common">Paecilomyces lilacinus</name>
    <dbReference type="NCBI Taxonomy" id="33203"/>
    <lineage>
        <taxon>Eukaryota</taxon>
        <taxon>Fungi</taxon>
        <taxon>Dikarya</taxon>
        <taxon>Ascomycota</taxon>
        <taxon>Pezizomycotina</taxon>
        <taxon>Sordariomycetes</taxon>
        <taxon>Hypocreomycetidae</taxon>
        <taxon>Hypocreales</taxon>
        <taxon>Ophiocordycipitaceae</taxon>
        <taxon>Purpureocillium</taxon>
    </lineage>
</organism>
<name>A0A2U3EKN9_PURLI</name>
<accession>A0A2U3EKN9</accession>
<evidence type="ECO:0000313" key="1">
    <source>
        <dbReference type="EMBL" id="PWI75074.1"/>
    </source>
</evidence>
<evidence type="ECO:0000313" key="2">
    <source>
        <dbReference type="Proteomes" id="UP000245956"/>
    </source>
</evidence>
<dbReference type="AlphaFoldDB" id="A0A2U3EKN9"/>
<reference evidence="1 2" key="1">
    <citation type="journal article" date="2016" name="Front. Microbiol.">
        <title>Genome and transcriptome sequences reveal the specific parasitism of the nematophagous Purpureocillium lilacinum 36-1.</title>
        <authorList>
            <person name="Xie J."/>
            <person name="Li S."/>
            <person name="Mo C."/>
            <person name="Xiao X."/>
            <person name="Peng D."/>
            <person name="Wang G."/>
            <person name="Xiao Y."/>
        </authorList>
    </citation>
    <scope>NUCLEOTIDE SEQUENCE [LARGE SCALE GENOMIC DNA]</scope>
    <source>
        <strain evidence="1 2">36-1</strain>
    </source>
</reference>
<dbReference type="InterPro" id="IPR036291">
    <property type="entry name" value="NAD(P)-bd_dom_sf"/>
</dbReference>
<dbReference type="EMBL" id="LCWV01000002">
    <property type="protein sequence ID" value="PWI75074.1"/>
    <property type="molecule type" value="Genomic_DNA"/>
</dbReference>
<protein>
    <recommendedName>
        <fullName evidence="3">Nucleoside-diphosphate-sugar epimerase</fullName>
    </recommendedName>
</protein>
<dbReference type="SUPFAM" id="SSF51735">
    <property type="entry name" value="NAD(P)-binding Rossmann-fold domains"/>
    <property type="match status" value="1"/>
</dbReference>
<dbReference type="PANTHER" id="PTHR14097">
    <property type="entry name" value="OXIDOREDUCTASE HTATIP2"/>
    <property type="match status" value="1"/>
</dbReference>
<dbReference type="Proteomes" id="UP000245956">
    <property type="component" value="Unassembled WGS sequence"/>
</dbReference>
<comment type="caution">
    <text evidence="1">The sequence shown here is derived from an EMBL/GenBank/DDBJ whole genome shotgun (WGS) entry which is preliminary data.</text>
</comment>
<dbReference type="PANTHER" id="PTHR14097:SF8">
    <property type="entry name" value="NAD(P)-BINDING DOMAIN-CONTAINING PROTEIN"/>
    <property type="match status" value="1"/>
</dbReference>
<sequence length="507" mass="56244">MKVSQAALIFGLHAIPSRAQRHFRRANSAHDQPVVAKRPEAWAVPIGNTSIFQGVSSGRPNATPRERDINQCLPLAAPSSIKWVLVCCDDTCHVELPFCDGAWNKHRDIEWKLMALRCPPEHPCGQHGNWCSFSVKDQTVVCDSEQYLVNLRWCGGEKEKGKARTGRAGLSGMREAEKRQGLRLVELTAQTGNAISDPPFVHPYFLRTSHRRHFGSLHILYRQRSPSPHHHHHHHHHPSPAMHLILTGATGLVGSSVLDAMIKAKDVTKISILSRKPVQMAEDRRDPRVSVILHRDFETYDAKLLDQLRDADGCVWALGISQTKVSADEYVKITKDYTLAAARSFATLRSSSSSSDGDAKQQQEQQKPFRFIYVSGEGATQTPGRFSAIFARVKGETEQALADLTRELPASLQADSVRPAFVDPSRHDAIKPYIPDPGMLYRVGMVPLGPLIRNAFRGMHSPTEQLGTFLTQMATGKLDGKLEGPGAFKLGPSWVIENVGLRRVMGL</sequence>
<evidence type="ECO:0008006" key="3">
    <source>
        <dbReference type="Google" id="ProtNLM"/>
    </source>
</evidence>
<proteinExistence type="predicted"/>
<gene>
    <name evidence="1" type="ORF">PCL_05732</name>
</gene>